<proteinExistence type="predicted"/>
<evidence type="ECO:0000313" key="1">
    <source>
        <dbReference type="EMBL" id="MPC59226.1"/>
    </source>
</evidence>
<dbReference type="OrthoDB" id="361383at2759"/>
<gene>
    <name evidence="1" type="primary">MRPL15_0</name>
    <name evidence="1" type="ORF">E2C01_053243</name>
</gene>
<name>A0A5B7GNY9_PORTR</name>
<reference evidence="1 2" key="1">
    <citation type="submission" date="2019-05" db="EMBL/GenBank/DDBJ databases">
        <title>Another draft genome of Portunus trituberculatus and its Hox gene families provides insights of decapod evolution.</title>
        <authorList>
            <person name="Jeong J.-H."/>
            <person name="Song I."/>
            <person name="Kim S."/>
            <person name="Choi T."/>
            <person name="Kim D."/>
            <person name="Ryu S."/>
            <person name="Kim W."/>
        </authorList>
    </citation>
    <scope>NUCLEOTIDE SEQUENCE [LARGE SCALE GENOMIC DNA]</scope>
    <source>
        <tissue evidence="1">Muscle</tissue>
    </source>
</reference>
<keyword evidence="1" id="KW-0687">Ribonucleoprotein</keyword>
<organism evidence="1 2">
    <name type="scientific">Portunus trituberculatus</name>
    <name type="common">Swimming crab</name>
    <name type="synonym">Neptunus trituberculatus</name>
    <dbReference type="NCBI Taxonomy" id="210409"/>
    <lineage>
        <taxon>Eukaryota</taxon>
        <taxon>Metazoa</taxon>
        <taxon>Ecdysozoa</taxon>
        <taxon>Arthropoda</taxon>
        <taxon>Crustacea</taxon>
        <taxon>Multicrustacea</taxon>
        <taxon>Malacostraca</taxon>
        <taxon>Eumalacostraca</taxon>
        <taxon>Eucarida</taxon>
        <taxon>Decapoda</taxon>
        <taxon>Pleocyemata</taxon>
        <taxon>Brachyura</taxon>
        <taxon>Eubrachyura</taxon>
        <taxon>Portunoidea</taxon>
        <taxon>Portunidae</taxon>
        <taxon>Portuninae</taxon>
        <taxon>Portunus</taxon>
    </lineage>
</organism>
<keyword evidence="1" id="KW-0689">Ribosomal protein</keyword>
<dbReference type="EMBL" id="VSRR010016368">
    <property type="protein sequence ID" value="MPC59226.1"/>
    <property type="molecule type" value="Genomic_DNA"/>
</dbReference>
<dbReference type="Proteomes" id="UP000324222">
    <property type="component" value="Unassembled WGS sequence"/>
</dbReference>
<keyword evidence="2" id="KW-1185">Reference proteome</keyword>
<evidence type="ECO:0000313" key="2">
    <source>
        <dbReference type="Proteomes" id="UP000324222"/>
    </source>
</evidence>
<dbReference type="AlphaFoldDB" id="A0A5B7GNY9"/>
<sequence>MRLSYAPLCLGKLQRMIDTGRLRTDTPTDITQLSATHLITVNPADKMGGVMLTDESEEAQPTLGPWAGFELVHLETPRTLDLKSTYGSTVPRRHHD</sequence>
<dbReference type="GO" id="GO:0005840">
    <property type="term" value="C:ribosome"/>
    <property type="evidence" value="ECO:0007669"/>
    <property type="project" value="UniProtKB-KW"/>
</dbReference>
<protein>
    <submittedName>
        <fullName evidence="1">39S ribosomal protein L15, mitochondrial</fullName>
    </submittedName>
</protein>
<accession>A0A5B7GNY9</accession>
<comment type="caution">
    <text evidence="1">The sequence shown here is derived from an EMBL/GenBank/DDBJ whole genome shotgun (WGS) entry which is preliminary data.</text>
</comment>